<reference evidence="2" key="1">
    <citation type="submission" date="2017-09" db="EMBL/GenBank/DDBJ databases">
        <title>Depth-based differentiation of microbial function through sediment-hosted aquifers and enrichment of novel symbionts in the deep terrestrial subsurface.</title>
        <authorList>
            <person name="Probst A.J."/>
            <person name="Ladd B."/>
            <person name="Jarett J.K."/>
            <person name="Geller-Mcgrath D.E."/>
            <person name="Sieber C.M.K."/>
            <person name="Emerson J.B."/>
            <person name="Anantharaman K."/>
            <person name="Thomas B.C."/>
            <person name="Malmstrom R."/>
            <person name="Stieglmeier M."/>
            <person name="Klingl A."/>
            <person name="Woyke T."/>
            <person name="Ryan C.M."/>
            <person name="Banfield J.F."/>
        </authorList>
    </citation>
    <scope>NUCLEOTIDE SEQUENCE [LARGE SCALE GENOMIC DNA]</scope>
</reference>
<gene>
    <name evidence="1" type="ORF">COX80_00660</name>
</gene>
<feature type="non-terminal residue" evidence="1">
    <location>
        <position position="1"/>
    </location>
</feature>
<feature type="non-terminal residue" evidence="1">
    <location>
        <position position="1069"/>
    </location>
</feature>
<dbReference type="Proteomes" id="UP000231453">
    <property type="component" value="Unassembled WGS sequence"/>
</dbReference>
<comment type="caution">
    <text evidence="1">The sequence shown here is derived from an EMBL/GenBank/DDBJ whole genome shotgun (WGS) entry which is preliminary data.</text>
</comment>
<accession>A0A2M7VBU0</accession>
<evidence type="ECO:0000313" key="1">
    <source>
        <dbReference type="EMBL" id="PIZ96694.1"/>
    </source>
</evidence>
<organism evidence="1 2">
    <name type="scientific">Candidatus Magasanikbacteria bacterium CG_4_10_14_0_2_um_filter_33_14</name>
    <dbReference type="NCBI Taxonomy" id="1974636"/>
    <lineage>
        <taxon>Bacteria</taxon>
        <taxon>Candidatus Magasanikiibacteriota</taxon>
    </lineage>
</organism>
<sequence length="1069" mass="110678">FVLFFLFSNFAKANSVPRYLGYSGTLNSAAGSPVTGSYNIVFKIYNASSGGTALWTETHSGVDVSSGFFSVTLGDTTVLDLDFSERYWLGITVATDSEMTPRTPLSSVGYSFVSDVSYGAFTSSTAASTSTASGGNIYYNTGDGNLYVYDAVEDEWVDLTSQGTSIIDGSSTSTILTWDGSNWSENLNFLIDSSGVVTTGTWHGARVDISDYTNLAVDSDLVLTGDTLSVSSTIARVTDLHDSVTINTTTYDYLALIDQAITLGQIDISSDTNLSGDSEIVLTGDSLSISSTIARDSELHDSVTLNTSTYGYLTLTGQEIALGLIDISDYTNLAVDGDLVLTGDTLSVSSTIARTTDLHDSVTLNTSTYGYLSLDGQSIVLGQIDISDTNITQGTGITITSGSIATTLGTDINLASSEVTSTLALTNGGTGATTASGARTALGLGSVSLLSAIDSSYITDLTIVNADISASAGIVDTKLATISTAGKVADTALSALVTKLGSDISLSTEISGTLALTNGGTGATTASGARTSLGLGTLATLSAITSAYITDLTITNADISASAGIVDTKLATISTAGKVSDSALSSTVTKLGSAIDLATSEVSGYLPVSKGGLGNLSISTYGIPVYYYGSYYSSAGFMWNPNDARLGVNNSDPQHTLDVGGNIGLANSSYINWGATDGDTGYGLRDSAGTIQYKNSSGSWTNVASTPPLTGTVGQTVTFDSNGDQTATSILYIDSTNSKIGINTTTPSSTLDIAGTLGSYGLTLTANSSSGSSGGSTPAVPGEWSDYSANSSAQAIASAQGILTFDDGNTIIPHYSDVLGGETLLVIDSAGNETETGVAITTSGSSFVAKKSGKNSFIIAWYGNNDYQGYYRGYDSDGVALTDPIAFTAGNYNPGGSWDFIVNGNSVVFMFFNSNYYRTYYRGCYTTSCYVDSYSEPNLLAYAAYDSIHGTVLSNNTPLFVYYDSNSSVMKYSLYSAGSLSSGVSLGESVYPEGIEAIDAGQAIVTWNIAQDSKYLVLDCVSIPGTCSYGSAVTLETVASGHTASTKVRRLSGGEVGFFTTDFYYDGDV</sequence>
<protein>
    <submittedName>
        <fullName evidence="1">Uncharacterized protein</fullName>
    </submittedName>
</protein>
<proteinExistence type="predicted"/>
<name>A0A2M7VBU0_9BACT</name>
<evidence type="ECO:0000313" key="2">
    <source>
        <dbReference type="Proteomes" id="UP000231453"/>
    </source>
</evidence>
<dbReference type="EMBL" id="PFPL01000010">
    <property type="protein sequence ID" value="PIZ96694.1"/>
    <property type="molecule type" value="Genomic_DNA"/>
</dbReference>
<dbReference type="AlphaFoldDB" id="A0A2M7VBU0"/>